<dbReference type="OrthoDB" id="9806257at2"/>
<name>A0A1A3NYS0_MYCAS</name>
<feature type="domain" description="FAD dependent oxidoreductase" evidence="2">
    <location>
        <begin position="14"/>
        <end position="399"/>
    </location>
</feature>
<proteinExistence type="predicted"/>
<evidence type="ECO:0000313" key="3">
    <source>
        <dbReference type="EMBL" id="OBK27086.1"/>
    </source>
</evidence>
<dbReference type="RefSeq" id="WP_065144213.1">
    <property type="nucleotide sequence ID" value="NZ_LZLS01000101.1"/>
</dbReference>
<comment type="caution">
    <text evidence="3">The sequence shown here is derived from an EMBL/GenBank/DDBJ whole genome shotgun (WGS) entry which is preliminary data.</text>
</comment>
<reference evidence="3 4" key="1">
    <citation type="submission" date="2016-06" db="EMBL/GenBank/DDBJ databases">
        <authorList>
            <person name="Kjaerup R.B."/>
            <person name="Dalgaard T.S."/>
            <person name="Juul-Madsen H.R."/>
        </authorList>
    </citation>
    <scope>NUCLEOTIDE SEQUENCE [LARGE SCALE GENOMIC DNA]</scope>
    <source>
        <strain evidence="3 4">1165133.8</strain>
    </source>
</reference>
<keyword evidence="1" id="KW-0560">Oxidoreductase</keyword>
<dbReference type="Proteomes" id="UP000093928">
    <property type="component" value="Unassembled WGS sequence"/>
</dbReference>
<evidence type="ECO:0000259" key="2">
    <source>
        <dbReference type="Pfam" id="PF01266"/>
    </source>
</evidence>
<organism evidence="3 4">
    <name type="scientific">Mycobacterium asiaticum</name>
    <dbReference type="NCBI Taxonomy" id="1790"/>
    <lineage>
        <taxon>Bacteria</taxon>
        <taxon>Bacillati</taxon>
        <taxon>Actinomycetota</taxon>
        <taxon>Actinomycetes</taxon>
        <taxon>Mycobacteriales</taxon>
        <taxon>Mycobacteriaceae</taxon>
        <taxon>Mycobacterium</taxon>
    </lineage>
</organism>
<evidence type="ECO:0000256" key="1">
    <source>
        <dbReference type="ARBA" id="ARBA00023002"/>
    </source>
</evidence>
<dbReference type="InterPro" id="IPR006076">
    <property type="entry name" value="FAD-dep_OxRdtase"/>
</dbReference>
<dbReference type="GO" id="GO:0005737">
    <property type="term" value="C:cytoplasm"/>
    <property type="evidence" value="ECO:0007669"/>
    <property type="project" value="TreeGrafter"/>
</dbReference>
<dbReference type="GO" id="GO:0016491">
    <property type="term" value="F:oxidoreductase activity"/>
    <property type="evidence" value="ECO:0007669"/>
    <property type="project" value="UniProtKB-KW"/>
</dbReference>
<dbReference type="EMBL" id="LZLS01000101">
    <property type="protein sequence ID" value="OBK27086.1"/>
    <property type="molecule type" value="Genomic_DNA"/>
</dbReference>
<dbReference type="InterPro" id="IPR036188">
    <property type="entry name" value="FAD/NAD-bd_sf"/>
</dbReference>
<gene>
    <name evidence="3" type="ORF">A5634_01475</name>
</gene>
<dbReference type="SUPFAM" id="SSF51971">
    <property type="entry name" value="Nucleotide-binding domain"/>
    <property type="match status" value="1"/>
</dbReference>
<dbReference type="SUPFAM" id="SSF54373">
    <property type="entry name" value="FAD-linked reductases, C-terminal domain"/>
    <property type="match status" value="1"/>
</dbReference>
<sequence>MVDVDDFDGEPRSVIVIGAGIIGLSTAWFLQERGIEVTVVDRIGPGAGASWGNAGWIAPSLTIPLNQPSVLAEGLRSLLKRNAPLHIPKTADAGLAMFLARFAANSRRSAYQRTVQANLALNEESLEAFDVLTGNGVDVPMTTSPITAVFENTAQAQRLLNELSRLEEAGQTMLMTGITGSALYEQVPLASSVAALGLNIHRQRHVDPGRFVRALSKSVVQRGGTVRELDVVDVVPSRRDVTVFTSRGDALTADAAVIATGAWLPRLAGRWINVPLRAGRGYSFTVPIERPMPSPIYLPAARVACTPYRGAMRVSGTMEFRDPDEPGAPERVQAIIQSVRPMLHGVRWGARSNVWVGSRPVTADGRPLIGQVAQGIYVAGGHGMWGFTHGPVTGRLLAEQISTGKEPQGLWEFNPLR</sequence>
<dbReference type="Gene3D" id="3.30.9.10">
    <property type="entry name" value="D-Amino Acid Oxidase, subunit A, domain 2"/>
    <property type="match status" value="1"/>
</dbReference>
<evidence type="ECO:0000313" key="4">
    <source>
        <dbReference type="Proteomes" id="UP000093928"/>
    </source>
</evidence>
<dbReference type="PANTHER" id="PTHR13847:SF289">
    <property type="entry name" value="GLYCINE OXIDASE"/>
    <property type="match status" value="1"/>
</dbReference>
<accession>A0A1A3NYS0</accession>
<dbReference type="PANTHER" id="PTHR13847">
    <property type="entry name" value="SARCOSINE DEHYDROGENASE-RELATED"/>
    <property type="match status" value="1"/>
</dbReference>
<dbReference type="Pfam" id="PF01266">
    <property type="entry name" value="DAO"/>
    <property type="match status" value="1"/>
</dbReference>
<dbReference type="AlphaFoldDB" id="A0A1A3NYS0"/>
<dbReference type="Gene3D" id="3.50.50.60">
    <property type="entry name" value="FAD/NAD(P)-binding domain"/>
    <property type="match status" value="2"/>
</dbReference>
<protein>
    <submittedName>
        <fullName evidence="3">Amino acid dehydrogenase</fullName>
    </submittedName>
</protein>